<dbReference type="SUPFAM" id="SSF52980">
    <property type="entry name" value="Restriction endonuclease-like"/>
    <property type="match status" value="1"/>
</dbReference>
<sequence>MTLASIPQAVITLEPKNLKRWTVQDYHRMSELGLLSGEKTELIAGQITIMTAKGTPHVTSLHLLANVLRDRLGTSALVRTQDPIHLDDFSEPEPDLAIVRGTVLDYAEQHPSPERIYLVVEVADSTLKQDYEIKDKLYAKAGIADYWVLAPQKRQLHIFRKPIPIGYTEHLILSEPSQASLLSFPDFAIALTSILPPIS</sequence>
<dbReference type="PANTHER" id="PTHR35400">
    <property type="entry name" value="SLR1083 PROTEIN"/>
    <property type="match status" value="1"/>
</dbReference>
<keyword evidence="2" id="KW-0540">Nuclease</keyword>
<dbReference type="PANTHER" id="PTHR35400:SF1">
    <property type="entry name" value="SLR1083 PROTEIN"/>
    <property type="match status" value="1"/>
</dbReference>
<protein>
    <submittedName>
        <fullName evidence="2">Uma2 family endonuclease</fullName>
    </submittedName>
</protein>
<proteinExistence type="predicted"/>
<dbReference type="CDD" id="cd06260">
    <property type="entry name" value="DUF820-like"/>
    <property type="match status" value="1"/>
</dbReference>
<gene>
    <name evidence="2" type="ORF">FEV09_09615</name>
</gene>
<keyword evidence="2" id="KW-0378">Hydrolase</keyword>
<dbReference type="InterPro" id="IPR008538">
    <property type="entry name" value="Uma2"/>
</dbReference>
<dbReference type="GO" id="GO:0004519">
    <property type="term" value="F:endonuclease activity"/>
    <property type="evidence" value="ECO:0007669"/>
    <property type="project" value="UniProtKB-KW"/>
</dbReference>
<evidence type="ECO:0000259" key="1">
    <source>
        <dbReference type="Pfam" id="PF05685"/>
    </source>
</evidence>
<accession>A0A9X4MER6</accession>
<feature type="domain" description="Putative restriction endonuclease" evidence="1">
    <location>
        <begin position="24"/>
        <end position="191"/>
    </location>
</feature>
<dbReference type="AlphaFoldDB" id="A0A9X4MER6"/>
<dbReference type="InterPro" id="IPR011335">
    <property type="entry name" value="Restrct_endonuc-II-like"/>
</dbReference>
<name>A0A9X4MER6_9CYAN</name>
<dbReference type="Pfam" id="PF05685">
    <property type="entry name" value="Uma2"/>
    <property type="match status" value="1"/>
</dbReference>
<comment type="caution">
    <text evidence="2">The sequence shown here is derived from an EMBL/GenBank/DDBJ whole genome shotgun (WGS) entry which is preliminary data.</text>
</comment>
<dbReference type="RefSeq" id="WP_009626910.1">
    <property type="nucleotide sequence ID" value="NZ_VBTY01000066.1"/>
</dbReference>
<keyword evidence="3" id="KW-1185">Reference proteome</keyword>
<evidence type="ECO:0000313" key="3">
    <source>
        <dbReference type="Proteomes" id="UP001152872"/>
    </source>
</evidence>
<dbReference type="Proteomes" id="UP001152872">
    <property type="component" value="Unassembled WGS sequence"/>
</dbReference>
<evidence type="ECO:0000313" key="2">
    <source>
        <dbReference type="EMBL" id="MDG3494814.1"/>
    </source>
</evidence>
<dbReference type="EMBL" id="VBTY01000066">
    <property type="protein sequence ID" value="MDG3494814.1"/>
    <property type="molecule type" value="Genomic_DNA"/>
</dbReference>
<reference evidence="2" key="1">
    <citation type="submission" date="2019-05" db="EMBL/GenBank/DDBJ databases">
        <title>Whole genome sequencing of Pseudanabaena catenata USMAC16.</title>
        <authorList>
            <person name="Khan Z."/>
            <person name="Omar W.M."/>
            <person name="Convey P."/>
            <person name="Merican F."/>
            <person name="Najimudin N."/>
        </authorList>
    </citation>
    <scope>NUCLEOTIDE SEQUENCE</scope>
    <source>
        <strain evidence="2">USMAC16</strain>
    </source>
</reference>
<dbReference type="Gene3D" id="3.90.1570.10">
    <property type="entry name" value="tt1808, chain A"/>
    <property type="match status" value="1"/>
</dbReference>
<organism evidence="2 3">
    <name type="scientific">Pseudanabaena catenata USMAC16</name>
    <dbReference type="NCBI Taxonomy" id="1855837"/>
    <lineage>
        <taxon>Bacteria</taxon>
        <taxon>Bacillati</taxon>
        <taxon>Cyanobacteriota</taxon>
        <taxon>Cyanophyceae</taxon>
        <taxon>Pseudanabaenales</taxon>
        <taxon>Pseudanabaenaceae</taxon>
        <taxon>Pseudanabaena</taxon>
    </lineage>
</organism>
<dbReference type="InterPro" id="IPR012296">
    <property type="entry name" value="Nuclease_put_TT1808"/>
</dbReference>
<keyword evidence="2" id="KW-0255">Endonuclease</keyword>